<feature type="transmembrane region" description="Helical" evidence="7">
    <location>
        <begin position="41"/>
        <end position="60"/>
    </location>
</feature>
<protein>
    <submittedName>
        <fullName evidence="9">NADH dehydrogenase subunit M</fullName>
    </submittedName>
</protein>
<feature type="transmembrane region" description="Helical" evidence="7">
    <location>
        <begin position="334"/>
        <end position="356"/>
    </location>
</feature>
<dbReference type="Pfam" id="PF00361">
    <property type="entry name" value="Proton_antipo_M"/>
    <property type="match status" value="1"/>
</dbReference>
<feature type="transmembrane region" description="Helical" evidence="7">
    <location>
        <begin position="414"/>
        <end position="431"/>
    </location>
</feature>
<evidence type="ECO:0000313" key="10">
    <source>
        <dbReference type="Proteomes" id="UP001319827"/>
    </source>
</evidence>
<evidence type="ECO:0000256" key="3">
    <source>
        <dbReference type="ARBA" id="ARBA00022692"/>
    </source>
</evidence>
<keyword evidence="4 7" id="KW-1133">Transmembrane helix</keyword>
<feature type="transmembrane region" description="Helical" evidence="7">
    <location>
        <begin position="80"/>
        <end position="107"/>
    </location>
</feature>
<dbReference type="InterPro" id="IPR001750">
    <property type="entry name" value="ND/Mrp_TM"/>
</dbReference>
<keyword evidence="10" id="KW-1185">Reference proteome</keyword>
<organism evidence="9 10">
    <name type="scientific">Desulfuromonas versatilis</name>
    <dbReference type="NCBI Taxonomy" id="2802975"/>
    <lineage>
        <taxon>Bacteria</taxon>
        <taxon>Pseudomonadati</taxon>
        <taxon>Thermodesulfobacteriota</taxon>
        <taxon>Desulfuromonadia</taxon>
        <taxon>Desulfuromonadales</taxon>
        <taxon>Desulfuromonadaceae</taxon>
        <taxon>Desulfuromonas</taxon>
    </lineage>
</organism>
<comment type="similarity">
    <text evidence="2">Belongs to the complex I subunit 4 family.</text>
</comment>
<dbReference type="PRINTS" id="PR01437">
    <property type="entry name" value="NUOXDRDTASE4"/>
</dbReference>
<feature type="transmembrane region" description="Helical" evidence="7">
    <location>
        <begin position="377"/>
        <end position="394"/>
    </location>
</feature>
<keyword evidence="3 6" id="KW-0812">Transmembrane</keyword>
<dbReference type="NCBIfam" id="TIGR01972">
    <property type="entry name" value="NDH_I_M"/>
    <property type="match status" value="1"/>
</dbReference>
<dbReference type="InterPro" id="IPR003918">
    <property type="entry name" value="NADH_UbQ_OxRdtase"/>
</dbReference>
<name>A0ABN6DT93_9BACT</name>
<feature type="transmembrane region" description="Helical" evidence="7">
    <location>
        <begin position="250"/>
        <end position="273"/>
    </location>
</feature>
<feature type="domain" description="NADH:quinone oxidoreductase/Mrp antiporter transmembrane" evidence="8">
    <location>
        <begin position="133"/>
        <end position="425"/>
    </location>
</feature>
<proteinExistence type="inferred from homology"/>
<evidence type="ECO:0000256" key="7">
    <source>
        <dbReference type="SAM" id="Phobius"/>
    </source>
</evidence>
<sequence length="501" mass="54533">MTMGDATTFPVLSLLLGLPLLGTGFCLLFRRNADECRWASLATTLAVLVVSVWCFLQSPGPDGWYLVEDYRWIPWLGARFTLAMDGISLLMVLLTAFLQVIAVLISWHQKKHPALLFSLLLLLEAGLLGVFLATDLLLFYLFWEMMLIPMFFLIGVWGHGRRVYAAVKFFLFTLAGSLLMLVAIIGLYLLHGRQTGDYTFALEALKATNCGALEPWLYAGFMIGFLVKVPVVPLHTWLPDAHTVAPGAGSLDLAGLLLKTGVFGILRFAFPLFPASAAASLPALAVLALVGLFYAAWCAYLQEDVKRLIAYSSISHLGVILLGLAAGSRLALEGAILLMACHGLTTGALFALVSMLRRRTGTRELAKLGGLWKEAPIFSWFFLYFSLASLGLPGLANFSGEILVFAGTFQTRPLWGALAVLGVVFAAAYMLRMVQGVLWGKRPPGRPWVDLTWREGLTLAALAFFTLWLGVQPGTFIEPLHLPVQTLLEGTRLLAAAGGAP</sequence>
<reference evidence="9 10" key="1">
    <citation type="journal article" date="2016" name="C (Basel)">
        <title>Selective Growth of and Electricity Production by Marine Exoelectrogenic Bacteria in Self-Aggregated Hydrogel of Microbially Reduced Graphene Oxide.</title>
        <authorList>
            <person name="Yoshida N."/>
            <person name="Goto Y."/>
            <person name="Miyata Y."/>
        </authorList>
    </citation>
    <scope>NUCLEOTIDE SEQUENCE [LARGE SCALE GENOMIC DNA]</scope>
    <source>
        <strain evidence="9 10">NIT-T3</strain>
    </source>
</reference>
<feature type="transmembrane region" description="Helical" evidence="7">
    <location>
        <begin position="169"/>
        <end position="190"/>
    </location>
</feature>
<feature type="transmembrane region" description="Helical" evidence="7">
    <location>
        <begin position="6"/>
        <end position="29"/>
    </location>
</feature>
<feature type="transmembrane region" description="Helical" evidence="7">
    <location>
        <begin position="114"/>
        <end position="132"/>
    </location>
</feature>
<evidence type="ECO:0000256" key="2">
    <source>
        <dbReference type="ARBA" id="ARBA00009025"/>
    </source>
</evidence>
<evidence type="ECO:0000256" key="5">
    <source>
        <dbReference type="ARBA" id="ARBA00023136"/>
    </source>
</evidence>
<dbReference type="Proteomes" id="UP001319827">
    <property type="component" value="Chromosome"/>
</dbReference>
<feature type="transmembrane region" description="Helical" evidence="7">
    <location>
        <begin position="138"/>
        <end position="157"/>
    </location>
</feature>
<feature type="transmembrane region" description="Helical" evidence="7">
    <location>
        <begin position="308"/>
        <end position="328"/>
    </location>
</feature>
<comment type="subcellular location">
    <subcellularLocation>
        <location evidence="1">Endomembrane system</location>
        <topology evidence="1">Multi-pass membrane protein</topology>
    </subcellularLocation>
    <subcellularLocation>
        <location evidence="6">Membrane</location>
        <topology evidence="6">Multi-pass membrane protein</topology>
    </subcellularLocation>
</comment>
<evidence type="ECO:0000256" key="6">
    <source>
        <dbReference type="RuleBase" id="RU000320"/>
    </source>
</evidence>
<dbReference type="RefSeq" id="WP_225911601.1">
    <property type="nucleotide sequence ID" value="NZ_AP024355.1"/>
</dbReference>
<dbReference type="InterPro" id="IPR010227">
    <property type="entry name" value="NADH_Q_OxRdtase_chainM/4"/>
</dbReference>
<evidence type="ECO:0000259" key="8">
    <source>
        <dbReference type="Pfam" id="PF00361"/>
    </source>
</evidence>
<feature type="transmembrane region" description="Helical" evidence="7">
    <location>
        <begin position="216"/>
        <end position="238"/>
    </location>
</feature>
<reference evidence="9 10" key="2">
    <citation type="journal article" date="2021" name="Int. J. Syst. Evol. Microbiol.">
        <title>Isolation and Polyphasic Characterization of Desulfuromonas versatilis sp. Nov., an Electrogenic Bacteria Capable of Versatile Metabolism Isolated from a Graphene Oxide-Reducing Enrichment Culture.</title>
        <authorList>
            <person name="Xie L."/>
            <person name="Yoshida N."/>
            <person name="Ishii S."/>
            <person name="Meng L."/>
        </authorList>
    </citation>
    <scope>NUCLEOTIDE SEQUENCE [LARGE SCALE GENOMIC DNA]</scope>
    <source>
        <strain evidence="9 10">NIT-T3</strain>
    </source>
</reference>
<accession>A0ABN6DT93</accession>
<feature type="transmembrane region" description="Helical" evidence="7">
    <location>
        <begin position="279"/>
        <end position="301"/>
    </location>
</feature>
<dbReference type="PANTHER" id="PTHR43507">
    <property type="entry name" value="NADH-UBIQUINONE OXIDOREDUCTASE CHAIN 4"/>
    <property type="match status" value="1"/>
</dbReference>
<evidence type="ECO:0000313" key="9">
    <source>
        <dbReference type="EMBL" id="BCR03378.1"/>
    </source>
</evidence>
<evidence type="ECO:0000256" key="4">
    <source>
        <dbReference type="ARBA" id="ARBA00022989"/>
    </source>
</evidence>
<dbReference type="EMBL" id="AP024355">
    <property type="protein sequence ID" value="BCR03378.1"/>
    <property type="molecule type" value="Genomic_DNA"/>
</dbReference>
<gene>
    <name evidence="9" type="primary">nuoM-2</name>
    <name evidence="9" type="ORF">DESUT3_04470</name>
</gene>
<keyword evidence="5 7" id="KW-0472">Membrane</keyword>
<evidence type="ECO:0000256" key="1">
    <source>
        <dbReference type="ARBA" id="ARBA00004127"/>
    </source>
</evidence>
<dbReference type="PANTHER" id="PTHR43507:SF1">
    <property type="entry name" value="NADH-UBIQUINONE OXIDOREDUCTASE CHAIN 4"/>
    <property type="match status" value="1"/>
</dbReference>